<reference evidence="14" key="1">
    <citation type="submission" date="2021-01" db="EMBL/GenBank/DDBJ databases">
        <authorList>
            <person name="Corre E."/>
            <person name="Pelletier E."/>
            <person name="Niang G."/>
            <person name="Scheremetjew M."/>
            <person name="Finn R."/>
            <person name="Kale V."/>
            <person name="Holt S."/>
            <person name="Cochrane G."/>
            <person name="Meng A."/>
            <person name="Brown T."/>
            <person name="Cohen L."/>
        </authorList>
    </citation>
    <scope>NUCLEOTIDE SEQUENCE</scope>
    <source>
        <strain evidence="14">CCMP3105</strain>
    </source>
</reference>
<dbReference type="SUPFAM" id="SSF117457">
    <property type="entry name" value="FumA C-terminal domain-like"/>
    <property type="match status" value="1"/>
</dbReference>
<comment type="similarity">
    <text evidence="3">Belongs to the class-I fumarase family.</text>
</comment>
<comment type="pathway">
    <text evidence="2">Carbohydrate metabolism; tricarboxylic acid cycle; (S)-malate from fumarate: step 1/1.</text>
</comment>
<evidence type="ECO:0000256" key="3">
    <source>
        <dbReference type="ARBA" id="ARBA00008876"/>
    </source>
</evidence>
<gene>
    <name evidence="14" type="ORF">AMON00008_LOCUS41680</name>
</gene>
<dbReference type="PANTHER" id="PTHR30389">
    <property type="entry name" value="FUMARATE HYDRATASE-RELATED"/>
    <property type="match status" value="1"/>
</dbReference>
<evidence type="ECO:0000256" key="8">
    <source>
        <dbReference type="ARBA" id="ARBA00022723"/>
    </source>
</evidence>
<keyword evidence="10" id="KW-0411">Iron-sulfur</keyword>
<evidence type="ECO:0000256" key="9">
    <source>
        <dbReference type="ARBA" id="ARBA00023004"/>
    </source>
</evidence>
<evidence type="ECO:0000256" key="1">
    <source>
        <dbReference type="ARBA" id="ARBA00001966"/>
    </source>
</evidence>
<dbReference type="PANTHER" id="PTHR30389:SF0">
    <property type="entry name" value="FUMARATE HYDRATASE CLASS I, AEROBIC"/>
    <property type="match status" value="1"/>
</dbReference>
<dbReference type="PIRSF" id="PIRSF001394">
    <property type="entry name" value="Fe_dep_fumar_hy"/>
    <property type="match status" value="1"/>
</dbReference>
<evidence type="ECO:0000256" key="5">
    <source>
        <dbReference type="ARBA" id="ARBA00012921"/>
    </source>
</evidence>
<evidence type="ECO:0000256" key="11">
    <source>
        <dbReference type="ARBA" id="ARBA00023239"/>
    </source>
</evidence>
<organism evidence="14">
    <name type="scientific">Alexandrium monilatum</name>
    <dbReference type="NCBI Taxonomy" id="311494"/>
    <lineage>
        <taxon>Eukaryota</taxon>
        <taxon>Sar</taxon>
        <taxon>Alveolata</taxon>
        <taxon>Dinophyceae</taxon>
        <taxon>Gonyaulacales</taxon>
        <taxon>Pyrocystaceae</taxon>
        <taxon>Alexandrium</taxon>
    </lineage>
</organism>
<feature type="domain" description="Fe-S hydro-lyase tartrate dehydratase alpha-type catalytic" evidence="12">
    <location>
        <begin position="101"/>
        <end position="377"/>
    </location>
</feature>
<evidence type="ECO:0000256" key="7">
    <source>
        <dbReference type="ARBA" id="ARBA00022532"/>
    </source>
</evidence>
<dbReference type="InterPro" id="IPR051208">
    <property type="entry name" value="Class-I_Fumarase/Tartrate_DH"/>
</dbReference>
<dbReference type="NCBIfam" id="TIGR00723">
    <property type="entry name" value="ttdB_fumA_fumB"/>
    <property type="match status" value="1"/>
</dbReference>
<dbReference type="GO" id="GO:0006099">
    <property type="term" value="P:tricarboxylic acid cycle"/>
    <property type="evidence" value="ECO:0007669"/>
    <property type="project" value="UniProtKB-KW"/>
</dbReference>
<evidence type="ECO:0000259" key="12">
    <source>
        <dbReference type="Pfam" id="PF05681"/>
    </source>
</evidence>
<accession>A0A7S4RZ46</accession>
<keyword evidence="9" id="KW-0408">Iron</keyword>
<evidence type="ECO:0000256" key="2">
    <source>
        <dbReference type="ARBA" id="ARBA00004859"/>
    </source>
</evidence>
<evidence type="ECO:0000256" key="10">
    <source>
        <dbReference type="ARBA" id="ARBA00023014"/>
    </source>
</evidence>
<dbReference type="Pfam" id="PF05683">
    <property type="entry name" value="Fumerase_C"/>
    <property type="match status" value="1"/>
</dbReference>
<keyword evidence="6" id="KW-0004">4Fe-4S</keyword>
<dbReference type="GO" id="GO:0004333">
    <property type="term" value="F:fumarate hydratase activity"/>
    <property type="evidence" value="ECO:0007669"/>
    <property type="project" value="UniProtKB-EC"/>
</dbReference>
<dbReference type="InterPro" id="IPR004646">
    <property type="entry name" value="Fe-S_hydro-lyase_TtdA-typ_cat"/>
</dbReference>
<dbReference type="EMBL" id="HBNR01059223">
    <property type="protein sequence ID" value="CAE4627521.1"/>
    <property type="molecule type" value="Transcribed_RNA"/>
</dbReference>
<dbReference type="EC" id="4.2.1.2" evidence="5"/>
<name>A0A7S4RZ46_9DINO</name>
<keyword evidence="11" id="KW-0456">Lyase</keyword>
<dbReference type="InterPro" id="IPR011167">
    <property type="entry name" value="Fe_dep_fumarate_hydratase"/>
</dbReference>
<dbReference type="Pfam" id="PF05681">
    <property type="entry name" value="Fumerase"/>
    <property type="match status" value="1"/>
</dbReference>
<keyword evidence="7" id="KW-0816">Tricarboxylic acid cycle</keyword>
<dbReference type="InterPro" id="IPR004647">
    <property type="entry name" value="Fe-S_hydro-lyase_TtdB-typ_cat"/>
</dbReference>
<dbReference type="Gene3D" id="3.20.130.10">
    <property type="entry name" value="Fe-S hydro-lyase, tartrate dehydratase beta-type, catalytic domain"/>
    <property type="match status" value="1"/>
</dbReference>
<dbReference type="GO" id="GO:0051539">
    <property type="term" value="F:4 iron, 4 sulfur cluster binding"/>
    <property type="evidence" value="ECO:0007669"/>
    <property type="project" value="UniProtKB-KW"/>
</dbReference>
<evidence type="ECO:0000256" key="4">
    <source>
        <dbReference type="ARBA" id="ARBA00011738"/>
    </source>
</evidence>
<evidence type="ECO:0000256" key="6">
    <source>
        <dbReference type="ARBA" id="ARBA00022485"/>
    </source>
</evidence>
<dbReference type="GO" id="GO:0046872">
    <property type="term" value="F:metal ion binding"/>
    <property type="evidence" value="ECO:0007669"/>
    <property type="project" value="UniProtKB-KW"/>
</dbReference>
<keyword evidence="8" id="KW-0479">Metal-binding</keyword>
<evidence type="ECO:0000259" key="13">
    <source>
        <dbReference type="Pfam" id="PF05683"/>
    </source>
</evidence>
<comment type="subunit">
    <text evidence="4">Homodimer.</text>
</comment>
<dbReference type="InterPro" id="IPR036660">
    <property type="entry name" value="Fe-S_hydroAse_TtdB_cat_sf"/>
</dbReference>
<comment type="cofactor">
    <cofactor evidence="1">
        <name>[4Fe-4S] cluster</name>
        <dbReference type="ChEBI" id="CHEBI:49883"/>
    </cofactor>
</comment>
<sequence>MLGARGHMAPGRTATAAWAWARPVSLQRLRGRPFSQGPSAAESILTPKAAPFLFEPVLQPDACKGPTPFRQLKDLSSGLQAERLKDGRTLLHVEPWVLSSLARQAMDDVSHLFRPGHLTQLQEILRDPEASANDRLVGRELLKNAVVSANRHLPSCQDTGTATVVASRGNLLMTDGHDAEHFSRGIYEAYVQGNLRYSQMAPIGMFEEVNTKCNLPAQVDISAGSGNAYDILFIAKGGGSANKTKLLQKTKAVLREDAFLKMMEEEIKALGTAACPPYHLAVVVGGLSPDMTMKAVKLLASHELDGLPRDGSAAGRAIRDLEWEEKITELCRNMGIGAQFGGKYFVHDVRVARLPRHGGSCPIGIGVSCSAHRQIRARISEDGVFLEQLEEEPENYLVVEEGDLGGDVHHVNLDDDPRGALTKLSVSSRVLLTGKMLVARDIAHAKIKARLDEGEPLPQYLREHALFYAGPSKTPEGMPSGSFGPTSAVRMDDYVEEFQRHGGSLIMIGKGNRTRPVTRSCKQHGGFYLGTIGGMAAQLTANCIRAVEVLDMPELGMEAVFRIQVENFPAFIVVDDKGNDFFSKWM</sequence>
<proteinExistence type="inferred from homology"/>
<feature type="domain" description="Fe-S hydro-lyase tartrate dehydratase beta-type catalytic" evidence="13">
    <location>
        <begin position="383"/>
        <end position="585"/>
    </location>
</feature>
<dbReference type="AlphaFoldDB" id="A0A7S4RZ46"/>
<protein>
    <recommendedName>
        <fullName evidence="5">fumarate hydratase</fullName>
        <ecNumber evidence="5">4.2.1.2</ecNumber>
    </recommendedName>
</protein>
<evidence type="ECO:0000313" key="14">
    <source>
        <dbReference type="EMBL" id="CAE4627521.1"/>
    </source>
</evidence>